<geneLocation type="plasmid" evidence="2 3">
    <name>p1_LIP1512017</name>
</geneLocation>
<name>A0AAE9GIX9_9LEPT</name>
<keyword evidence="1" id="KW-1133">Transmembrane helix</keyword>
<accession>A0AAE9GIX9</accession>
<keyword evidence="1" id="KW-0812">Transmembrane</keyword>
<keyword evidence="1" id="KW-0472">Membrane</keyword>
<evidence type="ECO:0000313" key="2">
    <source>
        <dbReference type="EMBL" id="UOG58797.1"/>
    </source>
</evidence>
<feature type="transmembrane region" description="Helical" evidence="1">
    <location>
        <begin position="69"/>
        <end position="90"/>
    </location>
</feature>
<keyword evidence="2" id="KW-0614">Plasmid</keyword>
<feature type="transmembrane region" description="Helical" evidence="1">
    <location>
        <begin position="29"/>
        <end position="49"/>
    </location>
</feature>
<evidence type="ECO:0000313" key="3">
    <source>
        <dbReference type="Proteomes" id="UP000829829"/>
    </source>
</evidence>
<gene>
    <name evidence="2" type="ORF">MAL03_20375</name>
</gene>
<reference evidence="2" key="1">
    <citation type="submission" date="2022-02" db="EMBL/GenBank/DDBJ databases">
        <title>The genetically variable rfb locus in Leptospira is a mobile cassette and a molecular signature of serovar identity.</title>
        <authorList>
            <person name="Nieves C."/>
            <person name="Vincent A.T."/>
            <person name="Zarantonelli L."/>
            <person name="Picardeau M."/>
            <person name="Veyrier F.J."/>
            <person name="Buschiazzo A."/>
        </authorList>
    </citation>
    <scope>NUCLEOTIDE SEQUENCE</scope>
    <source>
        <strain evidence="2">IP1512017</strain>
        <plasmid evidence="2">p1_LIP1512017</plasmid>
    </source>
</reference>
<sequence>MENEIHNKSEATFFEQLKNAASERLGSPFYFSFIVSFVLCNWELFYILIYEKYKYLQFNLFLSHYSVSWVRPFLWASAYSAVYIIPNVFFDFIAHIYKTKGENRKNLYSKNNLYLDKRTEIDIEERFRNTIQLKSNEINDKARIIHENDKRNESKLLKLFAESKGYENNNILIRKKYPKDNISEYKGRVVLSHGEHSYVFVYNSPDAPF</sequence>
<proteinExistence type="predicted"/>
<dbReference type="Proteomes" id="UP000829829">
    <property type="component" value="Plasmid p1_LIP1512017"/>
</dbReference>
<evidence type="ECO:0000256" key="1">
    <source>
        <dbReference type="SAM" id="Phobius"/>
    </source>
</evidence>
<protein>
    <submittedName>
        <fullName evidence="2">Uncharacterized protein</fullName>
    </submittedName>
</protein>
<dbReference type="AlphaFoldDB" id="A0AAE9GIX9"/>
<dbReference type="EMBL" id="CP091959">
    <property type="protein sequence ID" value="UOG58797.1"/>
    <property type="molecule type" value="Genomic_DNA"/>
</dbReference>
<organism evidence="2 3">
    <name type="scientific">Leptospira noguchii</name>
    <dbReference type="NCBI Taxonomy" id="28182"/>
    <lineage>
        <taxon>Bacteria</taxon>
        <taxon>Pseudomonadati</taxon>
        <taxon>Spirochaetota</taxon>
        <taxon>Spirochaetia</taxon>
        <taxon>Leptospirales</taxon>
        <taxon>Leptospiraceae</taxon>
        <taxon>Leptospira</taxon>
    </lineage>
</organism>
<dbReference type="RefSeq" id="WP_243816178.1">
    <property type="nucleotide sequence ID" value="NZ_CP091959.1"/>
</dbReference>